<dbReference type="SUPFAM" id="SSF52540">
    <property type="entry name" value="P-loop containing nucleoside triphosphate hydrolases"/>
    <property type="match status" value="1"/>
</dbReference>
<dbReference type="PROSITE" id="PS51217">
    <property type="entry name" value="UVRD_HELICASE_CTER"/>
    <property type="match status" value="1"/>
</dbReference>
<keyword evidence="5 14" id="KW-0347">Helicase</keyword>
<dbReference type="GO" id="GO:0005829">
    <property type="term" value="C:cytosol"/>
    <property type="evidence" value="ECO:0007669"/>
    <property type="project" value="TreeGrafter"/>
</dbReference>
<evidence type="ECO:0000256" key="9">
    <source>
        <dbReference type="ARBA" id="ARBA00023204"/>
    </source>
</evidence>
<evidence type="ECO:0000256" key="8">
    <source>
        <dbReference type="ARBA" id="ARBA00023125"/>
    </source>
</evidence>
<dbReference type="GO" id="GO:0005524">
    <property type="term" value="F:ATP binding"/>
    <property type="evidence" value="ECO:0007669"/>
    <property type="project" value="UniProtKB-UniRule"/>
</dbReference>
<keyword evidence="7 14" id="KW-0067">ATP-binding</keyword>
<dbReference type="SUPFAM" id="SSF52980">
    <property type="entry name" value="Restriction endonuclease-like"/>
    <property type="match status" value="1"/>
</dbReference>
<dbReference type="PANTHER" id="PTHR11070:SF48">
    <property type="entry name" value="ATP-DEPENDENT HELICASE_NUCLEASE SUBUNIT A"/>
    <property type="match status" value="1"/>
</dbReference>
<keyword evidence="6" id="KW-0269">Exonuclease</keyword>
<dbReference type="InterPro" id="IPR014017">
    <property type="entry name" value="DNA_helicase_UvrD-like_C"/>
</dbReference>
<dbReference type="RefSeq" id="WP_090288973.1">
    <property type="nucleotide sequence ID" value="NZ_FNCK01000001.1"/>
</dbReference>
<feature type="domain" description="UvrD-like helicase C-terminal" evidence="16">
    <location>
        <begin position="531"/>
        <end position="826"/>
    </location>
</feature>
<dbReference type="Gene3D" id="3.90.320.10">
    <property type="match status" value="1"/>
</dbReference>
<comment type="catalytic activity">
    <reaction evidence="11">
        <text>Couples ATP hydrolysis with the unwinding of duplex DNA by translocating in the 3'-5' direction.</text>
        <dbReference type="EC" id="5.6.2.4"/>
    </reaction>
</comment>
<evidence type="ECO:0000256" key="13">
    <source>
        <dbReference type="ARBA" id="ARBA00048988"/>
    </source>
</evidence>
<evidence type="ECO:0000256" key="2">
    <source>
        <dbReference type="ARBA" id="ARBA00022741"/>
    </source>
</evidence>
<organism evidence="17 18">
    <name type="scientific">Facklamia miroungae</name>
    <dbReference type="NCBI Taxonomy" id="120956"/>
    <lineage>
        <taxon>Bacteria</taxon>
        <taxon>Bacillati</taxon>
        <taxon>Bacillota</taxon>
        <taxon>Bacilli</taxon>
        <taxon>Lactobacillales</taxon>
        <taxon>Aerococcaceae</taxon>
        <taxon>Facklamia</taxon>
    </lineage>
</organism>
<dbReference type="InterPro" id="IPR011335">
    <property type="entry name" value="Restrct_endonuc-II-like"/>
</dbReference>
<dbReference type="EMBL" id="FNCK01000001">
    <property type="protein sequence ID" value="SDF86270.1"/>
    <property type="molecule type" value="Genomic_DNA"/>
</dbReference>
<dbReference type="InterPro" id="IPR000212">
    <property type="entry name" value="DNA_helicase_UvrD/REP"/>
</dbReference>
<keyword evidence="18" id="KW-1185">Reference proteome</keyword>
<keyword evidence="8" id="KW-0238">DNA-binding</keyword>
<evidence type="ECO:0000313" key="18">
    <source>
        <dbReference type="Proteomes" id="UP000199708"/>
    </source>
</evidence>
<dbReference type="InterPro" id="IPR014152">
    <property type="entry name" value="AddA"/>
</dbReference>
<dbReference type="InterPro" id="IPR038726">
    <property type="entry name" value="PDDEXK_AddAB-type"/>
</dbReference>
<dbReference type="InterPro" id="IPR011604">
    <property type="entry name" value="PDDEXK-like_dom_sf"/>
</dbReference>
<keyword evidence="1" id="KW-0540">Nuclease</keyword>
<reference evidence="17 18" key="1">
    <citation type="submission" date="2016-10" db="EMBL/GenBank/DDBJ databases">
        <authorList>
            <person name="de Groot N.N."/>
        </authorList>
    </citation>
    <scope>NUCLEOTIDE SEQUENCE [LARGE SCALE GENOMIC DNA]</scope>
    <source>
        <strain evidence="17 18">ATCC BAA-466</strain>
    </source>
</reference>
<evidence type="ECO:0000256" key="1">
    <source>
        <dbReference type="ARBA" id="ARBA00022722"/>
    </source>
</evidence>
<evidence type="ECO:0000256" key="5">
    <source>
        <dbReference type="ARBA" id="ARBA00022806"/>
    </source>
</evidence>
<keyword evidence="10" id="KW-0413">Isomerase</keyword>
<feature type="domain" description="UvrD-like helicase ATP-binding" evidence="15">
    <location>
        <begin position="11"/>
        <end position="496"/>
    </location>
</feature>
<dbReference type="Pfam" id="PF00580">
    <property type="entry name" value="UvrD-helicase"/>
    <property type="match status" value="1"/>
</dbReference>
<keyword evidence="9" id="KW-0234">DNA repair</keyword>
<evidence type="ECO:0000256" key="4">
    <source>
        <dbReference type="ARBA" id="ARBA00022801"/>
    </source>
</evidence>
<evidence type="ECO:0000256" key="12">
    <source>
        <dbReference type="ARBA" id="ARBA00034808"/>
    </source>
</evidence>
<dbReference type="Gene3D" id="3.40.50.300">
    <property type="entry name" value="P-loop containing nucleotide triphosphate hydrolases"/>
    <property type="match status" value="4"/>
</dbReference>
<dbReference type="GO" id="GO:0003677">
    <property type="term" value="F:DNA binding"/>
    <property type="evidence" value="ECO:0007669"/>
    <property type="project" value="UniProtKB-KW"/>
</dbReference>
<protein>
    <recommendedName>
        <fullName evidence="12">DNA 3'-5' helicase</fullName>
        <ecNumber evidence="12">5.6.2.4</ecNumber>
    </recommendedName>
</protein>
<dbReference type="Pfam" id="PF13361">
    <property type="entry name" value="UvrD_C"/>
    <property type="match status" value="1"/>
</dbReference>
<dbReference type="GO" id="GO:0000725">
    <property type="term" value="P:recombinational repair"/>
    <property type="evidence" value="ECO:0007669"/>
    <property type="project" value="TreeGrafter"/>
</dbReference>
<dbReference type="Proteomes" id="UP000199708">
    <property type="component" value="Unassembled WGS sequence"/>
</dbReference>
<feature type="binding site" evidence="14">
    <location>
        <begin position="32"/>
        <end position="39"/>
    </location>
    <ligand>
        <name>ATP</name>
        <dbReference type="ChEBI" id="CHEBI:30616"/>
    </ligand>
</feature>
<dbReference type="GO" id="GO:0016887">
    <property type="term" value="F:ATP hydrolysis activity"/>
    <property type="evidence" value="ECO:0007669"/>
    <property type="project" value="RHEA"/>
</dbReference>
<evidence type="ECO:0000256" key="11">
    <source>
        <dbReference type="ARBA" id="ARBA00034617"/>
    </source>
</evidence>
<dbReference type="OrthoDB" id="9810135at2"/>
<evidence type="ECO:0000256" key="10">
    <source>
        <dbReference type="ARBA" id="ARBA00023235"/>
    </source>
</evidence>
<evidence type="ECO:0000259" key="16">
    <source>
        <dbReference type="PROSITE" id="PS51217"/>
    </source>
</evidence>
<evidence type="ECO:0000256" key="14">
    <source>
        <dbReference type="PROSITE-ProRule" id="PRU00560"/>
    </source>
</evidence>
<dbReference type="GO" id="GO:0033202">
    <property type="term" value="C:DNA helicase complex"/>
    <property type="evidence" value="ECO:0007669"/>
    <property type="project" value="TreeGrafter"/>
</dbReference>
<keyword evidence="3" id="KW-0227">DNA damage</keyword>
<dbReference type="InterPro" id="IPR014016">
    <property type="entry name" value="UvrD-like_ATP-bd"/>
</dbReference>
<evidence type="ECO:0000259" key="15">
    <source>
        <dbReference type="PROSITE" id="PS51198"/>
    </source>
</evidence>
<dbReference type="STRING" id="120956.SAMN05421791_101272"/>
<gene>
    <name evidence="17" type="ORF">SAMN05421791_101272</name>
</gene>
<evidence type="ECO:0000256" key="7">
    <source>
        <dbReference type="ARBA" id="ARBA00022840"/>
    </source>
</evidence>
<dbReference type="NCBIfam" id="TIGR02785">
    <property type="entry name" value="addA_Gpos"/>
    <property type="match status" value="1"/>
</dbReference>
<comment type="catalytic activity">
    <reaction evidence="13">
        <text>ATP + H2O = ADP + phosphate + H(+)</text>
        <dbReference type="Rhea" id="RHEA:13065"/>
        <dbReference type="ChEBI" id="CHEBI:15377"/>
        <dbReference type="ChEBI" id="CHEBI:15378"/>
        <dbReference type="ChEBI" id="CHEBI:30616"/>
        <dbReference type="ChEBI" id="CHEBI:43474"/>
        <dbReference type="ChEBI" id="CHEBI:456216"/>
        <dbReference type="EC" id="5.6.2.4"/>
    </reaction>
</comment>
<dbReference type="EC" id="5.6.2.4" evidence="12"/>
<keyword evidence="2 14" id="KW-0547">Nucleotide-binding</keyword>
<sequence length="1308" mass="150585">MDKLPIRPANSPFNNEQWQAIHQRGNNILVAASAGSGKTTVLIERIMNHLLTRYAELKEVLVVTFTESAANEMKDRMEVRLKKAINQSLDEEEKRYLLSQINQLASAHIQTLHSFCLFVIQNFFYLEDINPAFNLLVDESQKEVMVQEVWESLIDQISQNEGDLSVNSQDYQDLLLRLTNGRDDQALRSIILDIYHFARANPEPLIWLDQMVQADDSLESFWQSDLYQQSLKIQVDAQLSLADRSYQDALSLLATCSEASHAKFGPLLQEEAERVAHLKELSMQKEMASFISQLQSINFKRWPSSRGKAHEEDLETLQVLKIYRDASKKSLQSLQSYFVYPYETLAEIEAAIHPFLIKLRNLAKLFYTAMQDYKFQEGWIDYSDLEHLTLQILAPYDANAGVRKPSVAAVYFQNLFQEVLVDEYQDINEIQAQILSYLSREKVKEAKGNLFMVGDVKQSIYGFRMAEPSLFLAKYRLYQDSDQGDLIILDKNYRSRGEVLNFTNYLFERLMDESFGEMTYGQSESLVRGNQNFLDGEGPTHYAIELLLHSKEEVEEEFDLSEASDLLIDKGIDYQAHLIAQDIQAKLKSGYVIYDKQEEQNRLMTFKDIVVLSPTKSSFAHLQAAFSHYHLPFTSQAIETYFQRQEIQLMLALLKLIDNPMQDIPLVAILKSFFVGLSDNDLALIRVHHPQDSFYQAIEVLLHSDFEASSDLAQLKDQVQPFFDQLVSWREYAKHHAIDELIWQIYLDTSFLDYVVGLDMGRQRQANLHAFYQKAQSINQGLGGSLTSFIHYIETMLQQEKDLAEPLQLDKDQNMIRAMTIHASKGSEFPVVYLINSNRHFNRGDSQKAIIATKHHGIGMNDYQTDDFVYYQSISKTARQILLDQASKAEELRVLYVALTRTEQKLILVGSITSQAKWEEKGESYQMMTDRDSLQVALQVRSQTNNFLDWIHQAVSLAKRQVPSVAQIGEQDFITRIYTQDQIQAGVPSLDLTPQVTQPPQWLQALKEGQIQAPSDKLTGMIGQIKDLMEASYPYQLASQTAAYQSVSELKRLFEEPPHPALSFFEDRRQKSVDIEREDSEVELEQGIHGIRYTQDTFEAPSFMQSKTLDAARIGTLNHYLMEQVDFSPFKLADQADYNQILQDQIHSMIERGLMEEEDRPHLYIETILNFLKSPLGQEMIQNADRLKREQAFSYLVPAKDLFANLADSKQSLQMEQDSILVHGVIDSYYVIPNQGFVLIDFKTDRYRPHLSQSKHEQLESLKDKYRYQLNLYKDALASQLKLPSMGTYIVALGFDQVIAMDDQRNPQ</sequence>
<evidence type="ECO:0000313" key="17">
    <source>
        <dbReference type="EMBL" id="SDF86270.1"/>
    </source>
</evidence>
<dbReference type="Pfam" id="PF12705">
    <property type="entry name" value="PDDEXK_1"/>
    <property type="match status" value="1"/>
</dbReference>
<evidence type="ECO:0000256" key="6">
    <source>
        <dbReference type="ARBA" id="ARBA00022839"/>
    </source>
</evidence>
<dbReference type="PANTHER" id="PTHR11070">
    <property type="entry name" value="UVRD / RECB / PCRA DNA HELICASE FAMILY MEMBER"/>
    <property type="match status" value="1"/>
</dbReference>
<dbReference type="InterPro" id="IPR027417">
    <property type="entry name" value="P-loop_NTPase"/>
</dbReference>
<dbReference type="PROSITE" id="PS51198">
    <property type="entry name" value="UVRD_HELICASE_ATP_BIND"/>
    <property type="match status" value="1"/>
</dbReference>
<dbReference type="GO" id="GO:0006302">
    <property type="term" value="P:double-strand break repair"/>
    <property type="evidence" value="ECO:0007669"/>
    <property type="project" value="InterPro"/>
</dbReference>
<dbReference type="GO" id="GO:0004527">
    <property type="term" value="F:exonuclease activity"/>
    <property type="evidence" value="ECO:0007669"/>
    <property type="project" value="UniProtKB-KW"/>
</dbReference>
<keyword evidence="4 14" id="KW-0378">Hydrolase</keyword>
<proteinExistence type="predicted"/>
<dbReference type="GO" id="GO:0043138">
    <property type="term" value="F:3'-5' DNA helicase activity"/>
    <property type="evidence" value="ECO:0007669"/>
    <property type="project" value="UniProtKB-EC"/>
</dbReference>
<evidence type="ECO:0000256" key="3">
    <source>
        <dbReference type="ARBA" id="ARBA00022763"/>
    </source>
</evidence>
<accession>A0A1G7PLM2</accession>
<name>A0A1G7PLM2_9LACT</name>